<proteinExistence type="inferred from homology"/>
<evidence type="ECO:0000256" key="1">
    <source>
        <dbReference type="ARBA" id="ARBA00022448"/>
    </source>
</evidence>
<accession>A0A5P1RA77</accession>
<dbReference type="RefSeq" id="WP_138988367.1">
    <property type="nucleotide sequence ID" value="NZ_CP043869.1"/>
</dbReference>
<comment type="function">
    <text evidence="7">Part of the ABC transporter complex PotABCD involved in spermidine/putrescine import. Responsible for energy coupling to the transport system.</text>
</comment>
<name>A0A5P1RA77_9GAMM</name>
<dbReference type="Pfam" id="PF00005">
    <property type="entry name" value="ABC_tran"/>
    <property type="match status" value="1"/>
</dbReference>
<dbReference type="Proteomes" id="UP000324760">
    <property type="component" value="Chromosome"/>
</dbReference>
<dbReference type="InterPro" id="IPR027417">
    <property type="entry name" value="P-loop_NTPase"/>
</dbReference>
<keyword evidence="2 7" id="KW-1003">Cell membrane</keyword>
<evidence type="ECO:0000313" key="10">
    <source>
        <dbReference type="Proteomes" id="UP000324760"/>
    </source>
</evidence>
<comment type="catalytic activity">
    <reaction evidence="7">
        <text>ATP + H2O + polyamine-[polyamine-binding protein]Side 1 = ADP + phosphate + polyamineSide 2 + [polyamine-binding protein]Side 1.</text>
        <dbReference type="EC" id="7.6.2.11"/>
    </reaction>
</comment>
<dbReference type="GO" id="GO:0005524">
    <property type="term" value="F:ATP binding"/>
    <property type="evidence" value="ECO:0007669"/>
    <property type="project" value="UniProtKB-KW"/>
</dbReference>
<dbReference type="InterPro" id="IPR050093">
    <property type="entry name" value="ABC_SmlMolc_Importer"/>
</dbReference>
<dbReference type="AlphaFoldDB" id="A0A5P1RA77"/>
<keyword evidence="3 7" id="KW-0547">Nucleotide-binding</keyword>
<evidence type="ECO:0000256" key="6">
    <source>
        <dbReference type="ARBA" id="ARBA00023136"/>
    </source>
</evidence>
<evidence type="ECO:0000256" key="4">
    <source>
        <dbReference type="ARBA" id="ARBA00022840"/>
    </source>
</evidence>
<evidence type="ECO:0000256" key="2">
    <source>
        <dbReference type="ARBA" id="ARBA00022475"/>
    </source>
</evidence>
<organism evidence="9 10">
    <name type="scientific">Neptunomonas concharum</name>
    <dbReference type="NCBI Taxonomy" id="1031538"/>
    <lineage>
        <taxon>Bacteria</taxon>
        <taxon>Pseudomonadati</taxon>
        <taxon>Pseudomonadota</taxon>
        <taxon>Gammaproteobacteria</taxon>
        <taxon>Oceanospirillales</taxon>
        <taxon>Oceanospirillaceae</taxon>
        <taxon>Neptunomonas</taxon>
    </lineage>
</organism>
<dbReference type="InterPro" id="IPR003593">
    <property type="entry name" value="AAA+_ATPase"/>
</dbReference>
<dbReference type="Pfam" id="PF08402">
    <property type="entry name" value="TOBE_2"/>
    <property type="match status" value="1"/>
</dbReference>
<evidence type="ECO:0000256" key="3">
    <source>
        <dbReference type="ARBA" id="ARBA00022741"/>
    </source>
</evidence>
<keyword evidence="10" id="KW-1185">Reference proteome</keyword>
<dbReference type="InterPro" id="IPR005893">
    <property type="entry name" value="PotA-like"/>
</dbReference>
<evidence type="ECO:0000256" key="7">
    <source>
        <dbReference type="RuleBase" id="RU364083"/>
    </source>
</evidence>
<protein>
    <recommendedName>
        <fullName evidence="7">Spermidine/putrescine import ATP-binding protein PotA</fullName>
        <ecNumber evidence="7">7.6.2.11</ecNumber>
    </recommendedName>
</protein>
<dbReference type="GO" id="GO:0043190">
    <property type="term" value="C:ATP-binding cassette (ABC) transporter complex"/>
    <property type="evidence" value="ECO:0007669"/>
    <property type="project" value="InterPro"/>
</dbReference>
<dbReference type="InterPro" id="IPR008995">
    <property type="entry name" value="Mo/tungstate-bd_C_term_dom"/>
</dbReference>
<evidence type="ECO:0000259" key="8">
    <source>
        <dbReference type="PROSITE" id="PS50893"/>
    </source>
</evidence>
<reference evidence="9 10" key="1">
    <citation type="journal article" date="2019" name="Biochem. Eng. J.">
        <title>Metabolic engineering of the marine bacteria Neptunomonas concharum for the production of acetoin and meso-2,3-butanediol from acetate.</title>
        <authorList>
            <person name="Li W."/>
            <person name="Pu N."/>
            <person name="Liu C.-X."/>
            <person name="Yuan Q.-P."/>
            <person name="Li Z.-J."/>
        </authorList>
    </citation>
    <scope>NUCLEOTIDE SEQUENCE [LARGE SCALE GENOMIC DNA]</scope>
    <source>
        <strain evidence="9 10">JCM17730</strain>
    </source>
</reference>
<dbReference type="PANTHER" id="PTHR42781">
    <property type="entry name" value="SPERMIDINE/PUTRESCINE IMPORT ATP-BINDING PROTEIN POTA"/>
    <property type="match status" value="1"/>
</dbReference>
<comment type="similarity">
    <text evidence="7">Belongs to the ABC transporter superfamily. Spermidine/putrescine importer (TC 3.A.1.11.1) family.</text>
</comment>
<keyword evidence="4 7" id="KW-0067">ATP-binding</keyword>
<dbReference type="SUPFAM" id="SSF52540">
    <property type="entry name" value="P-loop containing nucleoside triphosphate hydrolases"/>
    <property type="match status" value="1"/>
</dbReference>
<comment type="subunit">
    <text evidence="7">The complex is composed of two ATP-binding proteins (PotA), two transmembrane proteins (PotB and PotC) and a solute-binding protein (PotD).</text>
</comment>
<evidence type="ECO:0000256" key="5">
    <source>
        <dbReference type="ARBA" id="ARBA00022967"/>
    </source>
</evidence>
<dbReference type="PROSITE" id="PS50893">
    <property type="entry name" value="ABC_TRANSPORTER_2"/>
    <property type="match status" value="1"/>
</dbReference>
<dbReference type="EMBL" id="CP043869">
    <property type="protein sequence ID" value="QEQ96513.1"/>
    <property type="molecule type" value="Genomic_DNA"/>
</dbReference>
<evidence type="ECO:0000313" key="9">
    <source>
        <dbReference type="EMBL" id="QEQ96513.1"/>
    </source>
</evidence>
<feature type="domain" description="ABC transporter" evidence="8">
    <location>
        <begin position="9"/>
        <end position="240"/>
    </location>
</feature>
<dbReference type="InterPro" id="IPR013611">
    <property type="entry name" value="Transp-assoc_OB_typ2"/>
</dbReference>
<dbReference type="SUPFAM" id="SSF50331">
    <property type="entry name" value="MOP-like"/>
    <property type="match status" value="1"/>
</dbReference>
<dbReference type="InterPro" id="IPR003439">
    <property type="entry name" value="ABC_transporter-like_ATP-bd"/>
</dbReference>
<dbReference type="Gene3D" id="3.40.50.300">
    <property type="entry name" value="P-loop containing nucleotide triphosphate hydrolases"/>
    <property type="match status" value="1"/>
</dbReference>
<dbReference type="SMART" id="SM00382">
    <property type="entry name" value="AAA"/>
    <property type="match status" value="1"/>
</dbReference>
<dbReference type="OrthoDB" id="9802264at2"/>
<dbReference type="GO" id="GO:0015417">
    <property type="term" value="F:ABC-type polyamine transporter activity"/>
    <property type="evidence" value="ECO:0007669"/>
    <property type="project" value="UniProtKB-EC"/>
</dbReference>
<dbReference type="KEGG" id="ncu:F0U83_07215"/>
<sequence>MSGHQDTIVKFQNIQKTYDGEVYVVKNLNLDIRRGEFLTLLGPSGSGKSTCLMMLAGFESPTSGLIALDGKALNHTPPHKRDIGVIFQNYALFPHMTVEENVAFPLLIRKTPKHEIAKKVKRALDMVQLGHLGNRRPAQMSGGQQQRVACARALVFEPQLVLLDEPLGALDKKLRESMQLELKHIHENLGVTMVFVTHDQGEALTMSDRIAVFNDGIIQQIDDPATLYDEPANEFVASFIGETNMLRGQVTALSGESCEVQLDNGFRIMATNHSGLNVNDTTCISLRPEQARFIQPNETTSGNRFDTTVIECIYHGDHMRLSLDAGGQHSFMVKVPSGSLHSRLNGGQRVTVGFNAEDCRALRTQ</sequence>
<dbReference type="GO" id="GO:0016887">
    <property type="term" value="F:ATP hydrolysis activity"/>
    <property type="evidence" value="ECO:0007669"/>
    <property type="project" value="InterPro"/>
</dbReference>
<dbReference type="NCBIfam" id="TIGR01187">
    <property type="entry name" value="potA"/>
    <property type="match status" value="1"/>
</dbReference>
<gene>
    <name evidence="7" type="primary">potA</name>
    <name evidence="9" type="ORF">F0U83_07215</name>
</gene>
<dbReference type="EC" id="7.6.2.11" evidence="7"/>
<dbReference type="FunFam" id="3.40.50.300:FF:000133">
    <property type="entry name" value="Spermidine/putrescine import ATP-binding protein PotA"/>
    <property type="match status" value="1"/>
</dbReference>
<keyword evidence="6 7" id="KW-0472">Membrane</keyword>
<keyword evidence="1 7" id="KW-0813">Transport</keyword>
<dbReference type="GO" id="GO:0015847">
    <property type="term" value="P:putrescine transport"/>
    <property type="evidence" value="ECO:0007669"/>
    <property type="project" value="UniProtKB-ARBA"/>
</dbReference>
<dbReference type="Gene3D" id="2.40.50.100">
    <property type="match status" value="1"/>
</dbReference>
<dbReference type="PANTHER" id="PTHR42781:SF6">
    <property type="entry name" value="SPERMIDINE_PUTRESCINE IMPORT ATP-BINDING PROTEIN POTA"/>
    <property type="match status" value="1"/>
</dbReference>
<keyword evidence="5 7" id="KW-1278">Translocase</keyword>